<evidence type="ECO:0000313" key="2">
    <source>
        <dbReference type="EMBL" id="KAK3701161.1"/>
    </source>
</evidence>
<name>A0AAE0XQI2_9GAST</name>
<dbReference type="Proteomes" id="UP001283361">
    <property type="component" value="Unassembled WGS sequence"/>
</dbReference>
<comment type="caution">
    <text evidence="2">The sequence shown here is derived from an EMBL/GenBank/DDBJ whole genome shotgun (WGS) entry which is preliminary data.</text>
</comment>
<dbReference type="AlphaFoldDB" id="A0AAE0XQI2"/>
<accession>A0AAE0XQI2</accession>
<keyword evidence="3" id="KW-1185">Reference proteome</keyword>
<proteinExistence type="predicted"/>
<gene>
    <name evidence="2" type="ORF">RRG08_029633</name>
</gene>
<evidence type="ECO:0000313" key="3">
    <source>
        <dbReference type="Proteomes" id="UP001283361"/>
    </source>
</evidence>
<evidence type="ECO:0000256" key="1">
    <source>
        <dbReference type="SAM" id="MobiDB-lite"/>
    </source>
</evidence>
<dbReference type="EMBL" id="JAWDGP010007897">
    <property type="protein sequence ID" value="KAK3701161.1"/>
    <property type="molecule type" value="Genomic_DNA"/>
</dbReference>
<sequence length="76" mass="8379">MYQSRLASAAQTLSKTASPVFRVHGFPSKGPKTSGPDRRPSLYTQRPNIPPTRAWALWLPVRSSSYSTSWPAPVGH</sequence>
<organism evidence="2 3">
    <name type="scientific">Elysia crispata</name>
    <name type="common">lettuce slug</name>
    <dbReference type="NCBI Taxonomy" id="231223"/>
    <lineage>
        <taxon>Eukaryota</taxon>
        <taxon>Metazoa</taxon>
        <taxon>Spiralia</taxon>
        <taxon>Lophotrochozoa</taxon>
        <taxon>Mollusca</taxon>
        <taxon>Gastropoda</taxon>
        <taxon>Heterobranchia</taxon>
        <taxon>Euthyneura</taxon>
        <taxon>Panpulmonata</taxon>
        <taxon>Sacoglossa</taxon>
        <taxon>Placobranchoidea</taxon>
        <taxon>Plakobranchidae</taxon>
        <taxon>Elysia</taxon>
    </lineage>
</organism>
<feature type="region of interest" description="Disordered" evidence="1">
    <location>
        <begin position="21"/>
        <end position="46"/>
    </location>
</feature>
<protein>
    <submittedName>
        <fullName evidence="2">Uncharacterized protein</fullName>
    </submittedName>
</protein>
<reference evidence="2" key="1">
    <citation type="journal article" date="2023" name="G3 (Bethesda)">
        <title>A reference genome for the long-term kleptoplast-retaining sea slug Elysia crispata morphotype clarki.</title>
        <authorList>
            <person name="Eastman K.E."/>
            <person name="Pendleton A.L."/>
            <person name="Shaikh M.A."/>
            <person name="Suttiyut T."/>
            <person name="Ogas R."/>
            <person name="Tomko P."/>
            <person name="Gavelis G."/>
            <person name="Widhalm J.R."/>
            <person name="Wisecaver J.H."/>
        </authorList>
    </citation>
    <scope>NUCLEOTIDE SEQUENCE</scope>
    <source>
        <strain evidence="2">ECLA1</strain>
    </source>
</reference>